<dbReference type="PANTHER" id="PTHR45632">
    <property type="entry name" value="LD33804P"/>
    <property type="match status" value="1"/>
</dbReference>
<dbReference type="SMART" id="SM00225">
    <property type="entry name" value="BTB"/>
    <property type="match status" value="2"/>
</dbReference>
<evidence type="ECO:0000256" key="1">
    <source>
        <dbReference type="ARBA" id="ARBA00022441"/>
    </source>
</evidence>
<dbReference type="AlphaFoldDB" id="T1JY90"/>
<keyword evidence="6" id="KW-1185">Reference proteome</keyword>
<organism evidence="5 6">
    <name type="scientific">Tetranychus urticae</name>
    <name type="common">Two-spotted spider mite</name>
    <dbReference type="NCBI Taxonomy" id="32264"/>
    <lineage>
        <taxon>Eukaryota</taxon>
        <taxon>Metazoa</taxon>
        <taxon>Ecdysozoa</taxon>
        <taxon>Arthropoda</taxon>
        <taxon>Chelicerata</taxon>
        <taxon>Arachnida</taxon>
        <taxon>Acari</taxon>
        <taxon>Acariformes</taxon>
        <taxon>Trombidiformes</taxon>
        <taxon>Prostigmata</taxon>
        <taxon>Eleutherengona</taxon>
        <taxon>Raphignathae</taxon>
        <taxon>Tetranychoidea</taxon>
        <taxon>Tetranychidae</taxon>
        <taxon>Tetranychus</taxon>
    </lineage>
</organism>
<dbReference type="Pfam" id="PF07707">
    <property type="entry name" value="BACK"/>
    <property type="match status" value="2"/>
</dbReference>
<dbReference type="Gene3D" id="1.25.40.420">
    <property type="match status" value="2"/>
</dbReference>
<feature type="domain" description="BTB" evidence="3">
    <location>
        <begin position="268"/>
        <end position="363"/>
    </location>
</feature>
<dbReference type="CDD" id="cd18186">
    <property type="entry name" value="BTB_POZ_ZBTB_KLHL-like"/>
    <property type="match status" value="1"/>
</dbReference>
<evidence type="ECO:0008006" key="7">
    <source>
        <dbReference type="Google" id="ProtNLM"/>
    </source>
</evidence>
<feature type="domain" description="BACK" evidence="4">
    <location>
        <begin position="336"/>
        <end position="468"/>
    </location>
</feature>
<feature type="domain" description="BACK" evidence="4">
    <location>
        <begin position="78"/>
        <end position="220"/>
    </location>
</feature>
<reference evidence="5" key="2">
    <citation type="submission" date="2015-06" db="UniProtKB">
        <authorList>
            <consortium name="EnsemblMetazoa"/>
        </authorList>
    </citation>
    <scope>IDENTIFICATION</scope>
</reference>
<evidence type="ECO:0000256" key="2">
    <source>
        <dbReference type="ARBA" id="ARBA00022737"/>
    </source>
</evidence>
<dbReference type="OMA" id="CKSTRHS"/>
<dbReference type="EMBL" id="CAEY01000832">
    <property type="status" value="NOT_ANNOTATED_CDS"/>
    <property type="molecule type" value="Genomic_DNA"/>
</dbReference>
<dbReference type="InterPro" id="IPR011333">
    <property type="entry name" value="SKP1/BTB/POZ_sf"/>
</dbReference>
<dbReference type="PANTHER" id="PTHR45632:SF3">
    <property type="entry name" value="KELCH-LIKE PROTEIN 32"/>
    <property type="match status" value="1"/>
</dbReference>
<dbReference type="KEGG" id="tut:107370934"/>
<dbReference type="EnsemblMetazoa" id="tetur02g14841.1">
    <property type="protein sequence ID" value="tetur02g14841.1"/>
    <property type="gene ID" value="tetur02g14841"/>
</dbReference>
<dbReference type="Proteomes" id="UP000015104">
    <property type="component" value="Unassembled WGS sequence"/>
</dbReference>
<dbReference type="InterPro" id="IPR011705">
    <property type="entry name" value="BACK"/>
</dbReference>
<protein>
    <recommendedName>
        <fullName evidence="7">BACK domain-containing protein</fullName>
    </recommendedName>
</protein>
<evidence type="ECO:0000259" key="4">
    <source>
        <dbReference type="SMART" id="SM00875"/>
    </source>
</evidence>
<keyword evidence="1" id="KW-0880">Kelch repeat</keyword>
<dbReference type="HOGENOM" id="CLU_020442_0_0_1"/>
<dbReference type="InterPro" id="IPR000210">
    <property type="entry name" value="BTB/POZ_dom"/>
</dbReference>
<proteinExistence type="predicted"/>
<sequence>MDSLDTDDQLTIVNRSTEYRISKKLISKIPYFEMILSHDCSKLRTNKVTFDFDEQAVKSIMAWIKRETTIITIEMNYVFDLYELADYLGLDVISKECLKYFEDNFTIEHLPSFIPKVTKTSKCISSAALNAFICRYFLRIKDLYSDSIDDSRKAFWLEYPIETIEYICALDLMICSEYQVFDVIMRWVNFKAYSRKCHLVELLKLVRWCHLSEQDLSKIKENGLFKSSGFEPIFCSPRKVNCECTVNRTKQNFLIMIEKWERNLDFHDKLTIVNRSSEYKISKQKIRKIPYFEKMLSHDCLETKTSKVVLDFDEKAFNLLLHWIEFDNLIVDMECYIALYDISDYFEINYLMQKCIDYFNSNFSMEHLPTVIPQMTETSILINSGALNAFICFHFLKIASTTVWLDYPVETIEYICALDLMVHSEYQVFVAIVSWVDFNADSRNFHRERLLRLVRCCHLESEVLSVLKKNKAMFESSGSEPFCWPICYCFSDRAKQNCFIIIEKLQGTDLRITALGNNFLFLFNRDIKLDESISLNLLHDEYVSDIFYHSGSKAIRIDWNRRKYRFFNDTDLNTYISDTFKFIGLNNDSINRWLKYWERTSRFLPIHSWKVRVTGSEVKSFHGHEEKFEYLFKEIMRTDDKIRLTDFHYQVIKHRVTVLSDNIFILTNDFEFGKFNAPAKHFTKIEYPKTIGAHVWTYDNLYLTSSVDYPDRVFLIVRSSRDVFCFNINNEEWSRFGRLAYSCAKRSRDYGQDESNKLITLTPALLPLNMIKP</sequence>
<feature type="domain" description="BTB" evidence="3">
    <location>
        <begin position="8"/>
        <end position="105"/>
    </location>
</feature>
<keyword evidence="2" id="KW-0677">Repeat</keyword>
<evidence type="ECO:0000313" key="6">
    <source>
        <dbReference type="Proteomes" id="UP000015104"/>
    </source>
</evidence>
<reference evidence="6" key="1">
    <citation type="submission" date="2011-08" db="EMBL/GenBank/DDBJ databases">
        <authorList>
            <person name="Rombauts S."/>
        </authorList>
    </citation>
    <scope>NUCLEOTIDE SEQUENCE</scope>
    <source>
        <strain evidence="6">London</strain>
    </source>
</reference>
<gene>
    <name evidence="5" type="primary">107370934</name>
</gene>
<evidence type="ECO:0000313" key="5">
    <source>
        <dbReference type="EnsemblMetazoa" id="tetur02g14841.1"/>
    </source>
</evidence>
<dbReference type="SUPFAM" id="SSF54695">
    <property type="entry name" value="POZ domain"/>
    <property type="match status" value="1"/>
</dbReference>
<evidence type="ECO:0000259" key="3">
    <source>
        <dbReference type="SMART" id="SM00225"/>
    </source>
</evidence>
<dbReference type="SMART" id="SM00875">
    <property type="entry name" value="BACK"/>
    <property type="match status" value="2"/>
</dbReference>
<accession>T1JY90</accession>
<name>T1JY90_TETUR</name>
<dbReference type="OrthoDB" id="6350321at2759"/>
<dbReference type="STRING" id="32264.T1JY90"/>
<dbReference type="Gene3D" id="3.30.710.10">
    <property type="entry name" value="Potassium Channel Kv1.1, Chain A"/>
    <property type="match status" value="2"/>
</dbReference>